<feature type="transmembrane region" description="Helical" evidence="8">
    <location>
        <begin position="73"/>
        <end position="92"/>
    </location>
</feature>
<feature type="transmembrane region" description="Helical" evidence="8">
    <location>
        <begin position="487"/>
        <end position="509"/>
    </location>
</feature>
<dbReference type="Gene3D" id="1.20.1740.10">
    <property type="entry name" value="Amino acid/polyamine transporter I"/>
    <property type="match status" value="1"/>
</dbReference>
<proteinExistence type="predicted"/>
<comment type="subcellular location">
    <subcellularLocation>
        <location evidence="1">Membrane</location>
        <topology evidence="1">Multi-pass membrane protein</topology>
    </subcellularLocation>
</comment>
<keyword evidence="2" id="KW-0813">Transport</keyword>
<dbReference type="InterPro" id="IPR004840">
    <property type="entry name" value="Amino_acid_permease_CS"/>
</dbReference>
<feature type="transmembrane region" description="Helical" evidence="8">
    <location>
        <begin position="98"/>
        <end position="118"/>
    </location>
</feature>
<reference evidence="12" key="1">
    <citation type="journal article" date="2017" name="Nat. Microbiol.">
        <title>Global analysis of biosynthetic gene clusters reveals vast potential of secondary metabolite production in Penicillium species.</title>
        <authorList>
            <person name="Nielsen J.C."/>
            <person name="Grijseels S."/>
            <person name="Prigent S."/>
            <person name="Ji B."/>
            <person name="Dainat J."/>
            <person name="Nielsen K.F."/>
            <person name="Frisvad J.C."/>
            <person name="Workman M."/>
            <person name="Nielsen J."/>
        </authorList>
    </citation>
    <scope>NUCLEOTIDE SEQUENCE [LARGE SCALE GENOMIC DNA]</scope>
    <source>
        <strain evidence="12">IBT 24891</strain>
    </source>
</reference>
<evidence type="ECO:0000259" key="9">
    <source>
        <dbReference type="Pfam" id="PF00324"/>
    </source>
</evidence>
<feature type="transmembrane region" description="Helical" evidence="8">
    <location>
        <begin position="177"/>
        <end position="200"/>
    </location>
</feature>
<comment type="caution">
    <text evidence="11">The sequence shown here is derived from an EMBL/GenBank/DDBJ whole genome shotgun (WGS) entry which is preliminary data.</text>
</comment>
<keyword evidence="12" id="KW-1185">Reference proteome</keyword>
<dbReference type="InterPro" id="IPR020845">
    <property type="entry name" value="AMP-binding_CS"/>
</dbReference>
<feature type="transmembrane region" description="Helical" evidence="8">
    <location>
        <begin position="355"/>
        <end position="377"/>
    </location>
</feature>
<feature type="domain" description="Amino acid permease/ SLC12A" evidence="9">
    <location>
        <begin position="70"/>
        <end position="540"/>
    </location>
</feature>
<feature type="transmembrane region" description="Helical" evidence="8">
    <location>
        <begin position="206"/>
        <end position="230"/>
    </location>
</feature>
<feature type="region of interest" description="Disordered" evidence="7">
    <location>
        <begin position="1"/>
        <end position="41"/>
    </location>
</feature>
<feature type="transmembrane region" description="Helical" evidence="8">
    <location>
        <begin position="149"/>
        <end position="170"/>
    </location>
</feature>
<dbReference type="PROSITE" id="PS00218">
    <property type="entry name" value="AMINO_ACID_PERMEASE_1"/>
    <property type="match status" value="1"/>
</dbReference>
<dbReference type="InterPro" id="IPR050524">
    <property type="entry name" value="APC_YAT"/>
</dbReference>
<gene>
    <name evidence="11" type="ORF">PENSTE_c030G09682</name>
</gene>
<evidence type="ECO:0000256" key="2">
    <source>
        <dbReference type="ARBA" id="ARBA00022448"/>
    </source>
</evidence>
<dbReference type="PANTHER" id="PTHR43341:SF4">
    <property type="entry name" value="ARGININE PERMEASE CAN1-RELATED"/>
    <property type="match status" value="1"/>
</dbReference>
<dbReference type="InterPro" id="IPR004762">
    <property type="entry name" value="Amino_acid_permease_fungi"/>
</dbReference>
<evidence type="ECO:0000313" key="12">
    <source>
        <dbReference type="Proteomes" id="UP000191285"/>
    </source>
</evidence>
<dbReference type="Pfam" id="PF00324">
    <property type="entry name" value="AA_permease"/>
    <property type="match status" value="1"/>
</dbReference>
<feature type="transmembrane region" description="Helical" evidence="8">
    <location>
        <begin position="305"/>
        <end position="324"/>
    </location>
</feature>
<keyword evidence="5 8" id="KW-1133">Transmembrane helix</keyword>
<dbReference type="PROSITE" id="PS00455">
    <property type="entry name" value="AMP_BINDING"/>
    <property type="match status" value="1"/>
</dbReference>
<dbReference type="NCBIfam" id="TIGR00913">
    <property type="entry name" value="2A0310"/>
    <property type="match status" value="1"/>
</dbReference>
<dbReference type="InterPro" id="IPR042099">
    <property type="entry name" value="ANL_N_sf"/>
</dbReference>
<evidence type="ECO:0000256" key="3">
    <source>
        <dbReference type="ARBA" id="ARBA00022692"/>
    </source>
</evidence>
<sequence length="1281" mass="141186">MAKDEVTTAPWSDKTKMVSEGPVMDSQPQEYPDNDNANANAYDDVDYEKYGASRESNPLPELKRKLKSRHLQMIAIGGTIGTGLFIGSGSAIANAGPVGALIAFIFVGTIVYSVMTALGEIATYIPIPGSFTTYAARLIHPSLGFSMGWIYWFSWASTFALELTATGLIIQFWNSDIPIAIFIAIFWVVIIIFNLMPVGFYGEIEFWFSSIKIITVIGFMIFAICVNAGVGDQGYLGFRYWVHPGPFTDPSLYQVNASDSVAKFVGFWSVLIKAGFSYQGTELVGIAAGETENPRKTVPSAIRKTFYRIIFFFVLTIFFIGIVVPSTDPNMVAGDGSGASAQNANASPFVIAARLAGVGVLPDIINAVLLTVVLSAANSNVYSGSRIIVGLAQEGFAPRFMRKTSKGGVPYYAVGFTALFGLLGFLNVSNAGADVFNWLLQISGVAGFITWCSLNACHLAFQRALKVRNMSRDILPYKAIWQPWFSWYGLFFNILIILTQGFTAFIPHFQVKEFFINYLSLILFVVLYLGHWAIFRPKFVKSIEADLDTGRTTFDNETWETTEPTTWYGKTVIMFFSQLPAHLAKAEELKQPPPKGVPYSVGIPGTEQSGRSRVYRAWNYQKDLLKTLDPQVVTAHDMFESTANRQPKNHCLGWRSYNPTTKSFDQYQWLNYEEVQKRRANFGAGLVELHQKHNVHRPGQYGVGLWCQNRPEWQITDLACMSQGLYSVSIYDVLAPDATEYIINHAELSCVVTSLPHIPSLLKLKSSMPGLKMIVSLDPLDAGEQDGHSKRALLESVAAGLDVSIYTISEVEALGEASKRGYNAPSPSDIVTINYTSGTTGPPKGVVLTHGNAVAATSAGLATIGQARGDTMCSYLPLAHIYARLAEHTAFWGGARIGYFHGNIMELVDDLKLLKPTGFMSVPRLYSRFGTAIRAATVEQPGFKGALSRHIVATKTANLKNPDPSKASIRHALYDRIWAKKVAAALGLERARYMVSGSAPLDPTLHNFLRVATGTDVLQGYGLTESYACGTAQSGDDLSSGNCGRLAPCTEACLVSLPDMEYSVDDKPYPRGELLLRGNNMFNEYFKNPEETSKAMTEDGWFRTGDVCQIDEMGRFIIIDRRKNVLKLAQGEYISPERLEGVILSELGYFGQAYVHGDSVQTFLVGIFGIAPDMYAPFASKVLGKTIDPTDLEAIKATLSDDKVRRAVLRDLERVAKKHKLAGYERVKNVSLKLEPFTVENNLLTPTLKLKRPPTTKAYRQLLDQLYAQALEEQSAPRAKL</sequence>
<feature type="transmembrane region" description="Helical" evidence="8">
    <location>
        <begin position="409"/>
        <end position="426"/>
    </location>
</feature>
<dbReference type="InterPro" id="IPR004841">
    <property type="entry name" value="AA-permease/SLC12A_dom"/>
</dbReference>
<protein>
    <recommendedName>
        <fullName evidence="13">AMP-dependent synthetase/ligase domain-containing protein</fullName>
    </recommendedName>
</protein>
<evidence type="ECO:0000256" key="7">
    <source>
        <dbReference type="SAM" id="MobiDB-lite"/>
    </source>
</evidence>
<dbReference type="GO" id="GO:0016020">
    <property type="term" value="C:membrane"/>
    <property type="evidence" value="ECO:0007669"/>
    <property type="project" value="UniProtKB-SubCell"/>
</dbReference>
<dbReference type="Pfam" id="PF00501">
    <property type="entry name" value="AMP-binding"/>
    <property type="match status" value="1"/>
</dbReference>
<dbReference type="FunFam" id="1.20.1740.10:FF:000006">
    <property type="entry name" value="General amino acid permease"/>
    <property type="match status" value="1"/>
</dbReference>
<evidence type="ECO:0000256" key="8">
    <source>
        <dbReference type="SAM" id="Phobius"/>
    </source>
</evidence>
<organism evidence="11 12">
    <name type="scientific">Penicillium steckii</name>
    <dbReference type="NCBI Taxonomy" id="303698"/>
    <lineage>
        <taxon>Eukaryota</taxon>
        <taxon>Fungi</taxon>
        <taxon>Dikarya</taxon>
        <taxon>Ascomycota</taxon>
        <taxon>Pezizomycotina</taxon>
        <taxon>Eurotiomycetes</taxon>
        <taxon>Eurotiomycetidae</taxon>
        <taxon>Eurotiales</taxon>
        <taxon>Aspergillaceae</taxon>
        <taxon>Penicillium</taxon>
    </lineage>
</organism>
<dbReference type="PANTHER" id="PTHR43341">
    <property type="entry name" value="AMINO ACID PERMEASE"/>
    <property type="match status" value="1"/>
</dbReference>
<evidence type="ECO:0000256" key="4">
    <source>
        <dbReference type="ARBA" id="ARBA00022970"/>
    </source>
</evidence>
<dbReference type="EMBL" id="MLKD01000030">
    <property type="protein sequence ID" value="OQE15080.1"/>
    <property type="molecule type" value="Genomic_DNA"/>
</dbReference>
<evidence type="ECO:0000313" key="11">
    <source>
        <dbReference type="EMBL" id="OQE15080.1"/>
    </source>
</evidence>
<name>A0A1V6SMU8_9EURO</name>
<dbReference type="Proteomes" id="UP000191285">
    <property type="component" value="Unassembled WGS sequence"/>
</dbReference>
<evidence type="ECO:0000256" key="1">
    <source>
        <dbReference type="ARBA" id="ARBA00004141"/>
    </source>
</evidence>
<keyword evidence="3 8" id="KW-0812">Transmembrane</keyword>
<dbReference type="InterPro" id="IPR000873">
    <property type="entry name" value="AMP-dep_synth/lig_dom"/>
</dbReference>
<feature type="domain" description="AMP-dependent synthetase/ligase" evidence="10">
    <location>
        <begin position="639"/>
        <end position="1086"/>
    </location>
</feature>
<evidence type="ECO:0000256" key="5">
    <source>
        <dbReference type="ARBA" id="ARBA00022989"/>
    </source>
</evidence>
<dbReference type="Gene3D" id="3.40.50.12780">
    <property type="entry name" value="N-terminal domain of ligase-like"/>
    <property type="match status" value="1"/>
</dbReference>
<evidence type="ECO:0000256" key="6">
    <source>
        <dbReference type="ARBA" id="ARBA00023136"/>
    </source>
</evidence>
<accession>A0A1V6SMU8</accession>
<keyword evidence="4" id="KW-0029">Amino-acid transport</keyword>
<evidence type="ECO:0000259" key="10">
    <source>
        <dbReference type="Pfam" id="PF00501"/>
    </source>
</evidence>
<evidence type="ECO:0008006" key="13">
    <source>
        <dbReference type="Google" id="ProtNLM"/>
    </source>
</evidence>
<dbReference type="SUPFAM" id="SSF56801">
    <property type="entry name" value="Acetyl-CoA synthetase-like"/>
    <property type="match status" value="1"/>
</dbReference>
<dbReference type="GO" id="GO:0015171">
    <property type="term" value="F:amino acid transmembrane transporter activity"/>
    <property type="evidence" value="ECO:0007669"/>
    <property type="project" value="TreeGrafter"/>
</dbReference>
<feature type="transmembrane region" description="Helical" evidence="8">
    <location>
        <begin position="515"/>
        <end position="535"/>
    </location>
</feature>
<keyword evidence="6 8" id="KW-0472">Membrane</keyword>
<dbReference type="OrthoDB" id="1700726at2759"/>